<feature type="domain" description="HTH tetR-type" evidence="3">
    <location>
        <begin position="6"/>
        <end position="66"/>
    </location>
</feature>
<dbReference type="Gene3D" id="1.10.357.10">
    <property type="entry name" value="Tetracycline Repressor, domain 2"/>
    <property type="match status" value="1"/>
</dbReference>
<reference evidence="4 5" key="1">
    <citation type="submission" date="2023-07" db="EMBL/GenBank/DDBJ databases">
        <title>Sorghum-associated microbial communities from plants grown in Nebraska, USA.</title>
        <authorList>
            <person name="Schachtman D."/>
        </authorList>
    </citation>
    <scope>NUCLEOTIDE SEQUENCE [LARGE SCALE GENOMIC DNA]</scope>
    <source>
        <strain evidence="4 5">CC482</strain>
    </source>
</reference>
<feature type="DNA-binding region" description="H-T-H motif" evidence="2">
    <location>
        <begin position="29"/>
        <end position="48"/>
    </location>
</feature>
<dbReference type="Pfam" id="PF00440">
    <property type="entry name" value="TetR_N"/>
    <property type="match status" value="1"/>
</dbReference>
<keyword evidence="1 2" id="KW-0238">DNA-binding</keyword>
<name>A0ABT9U9L8_PAEHA</name>
<dbReference type="InterPro" id="IPR009057">
    <property type="entry name" value="Homeodomain-like_sf"/>
</dbReference>
<evidence type="ECO:0000313" key="4">
    <source>
        <dbReference type="EMBL" id="MDQ0115703.1"/>
    </source>
</evidence>
<comment type="caution">
    <text evidence="4">The sequence shown here is derived from an EMBL/GenBank/DDBJ whole genome shotgun (WGS) entry which is preliminary data.</text>
</comment>
<protein>
    <submittedName>
        <fullName evidence="4">AcrR family transcriptional regulator</fullName>
    </submittedName>
</protein>
<dbReference type="Gene3D" id="1.10.10.60">
    <property type="entry name" value="Homeodomain-like"/>
    <property type="match status" value="1"/>
</dbReference>
<evidence type="ECO:0000256" key="2">
    <source>
        <dbReference type="PROSITE-ProRule" id="PRU00335"/>
    </source>
</evidence>
<evidence type="ECO:0000256" key="1">
    <source>
        <dbReference type="ARBA" id="ARBA00023125"/>
    </source>
</evidence>
<dbReference type="SUPFAM" id="SSF46689">
    <property type="entry name" value="Homeodomain-like"/>
    <property type="match status" value="1"/>
</dbReference>
<dbReference type="InterPro" id="IPR036271">
    <property type="entry name" value="Tet_transcr_reg_TetR-rel_C_sf"/>
</dbReference>
<gene>
    <name evidence="4" type="ORF">J2T15_005170</name>
</gene>
<dbReference type="InterPro" id="IPR050109">
    <property type="entry name" value="HTH-type_TetR-like_transc_reg"/>
</dbReference>
<organism evidence="4 5">
    <name type="scientific">Paenibacillus harenae</name>
    <dbReference type="NCBI Taxonomy" id="306543"/>
    <lineage>
        <taxon>Bacteria</taxon>
        <taxon>Bacillati</taxon>
        <taxon>Bacillota</taxon>
        <taxon>Bacilli</taxon>
        <taxon>Bacillales</taxon>
        <taxon>Paenibacillaceae</taxon>
        <taxon>Paenibacillus</taxon>
    </lineage>
</organism>
<sequence length="197" mass="22858">MTTVDNDIKIRILRAAKKLFAENGFEGTSVRQICEEAGANVALVSYHFGGKENVFAALFESFFPNDKIRTLRDDGIDPVAGVRLIIREVTLYRQAEPELTRITQHEIVLNTPRIQKIREHVMPTWVQLRIWLERGREQGKFTFRSLDTALMSILGALLFYRDNDYWTVLKGKEQDSIEMMIEDMTVFIMNGLQYRPE</sequence>
<dbReference type="PROSITE" id="PS01081">
    <property type="entry name" value="HTH_TETR_1"/>
    <property type="match status" value="1"/>
</dbReference>
<proteinExistence type="predicted"/>
<dbReference type="PRINTS" id="PR00455">
    <property type="entry name" value="HTHTETR"/>
</dbReference>
<dbReference type="PROSITE" id="PS50977">
    <property type="entry name" value="HTH_TETR_2"/>
    <property type="match status" value="1"/>
</dbReference>
<evidence type="ECO:0000313" key="5">
    <source>
        <dbReference type="Proteomes" id="UP001229346"/>
    </source>
</evidence>
<dbReference type="InterPro" id="IPR001647">
    <property type="entry name" value="HTH_TetR"/>
</dbReference>
<dbReference type="SUPFAM" id="SSF48498">
    <property type="entry name" value="Tetracyclin repressor-like, C-terminal domain"/>
    <property type="match status" value="1"/>
</dbReference>
<dbReference type="Proteomes" id="UP001229346">
    <property type="component" value="Unassembled WGS sequence"/>
</dbReference>
<dbReference type="RefSeq" id="WP_307207580.1">
    <property type="nucleotide sequence ID" value="NZ_JAUSST010000009.1"/>
</dbReference>
<evidence type="ECO:0000259" key="3">
    <source>
        <dbReference type="PROSITE" id="PS50977"/>
    </source>
</evidence>
<dbReference type="PANTHER" id="PTHR30328">
    <property type="entry name" value="TRANSCRIPTIONAL REPRESSOR"/>
    <property type="match status" value="1"/>
</dbReference>
<dbReference type="EMBL" id="JAUSSU010000012">
    <property type="protein sequence ID" value="MDQ0115703.1"/>
    <property type="molecule type" value="Genomic_DNA"/>
</dbReference>
<dbReference type="PANTHER" id="PTHR30328:SF54">
    <property type="entry name" value="HTH-TYPE TRANSCRIPTIONAL REPRESSOR SCO4008"/>
    <property type="match status" value="1"/>
</dbReference>
<accession>A0ABT9U9L8</accession>
<dbReference type="InterPro" id="IPR023772">
    <property type="entry name" value="DNA-bd_HTH_TetR-type_CS"/>
</dbReference>
<keyword evidence="5" id="KW-1185">Reference proteome</keyword>